<dbReference type="PRINTS" id="PR00364">
    <property type="entry name" value="DISEASERSIST"/>
</dbReference>
<name>A0A101NLI2_9ACTN</name>
<organism evidence="1 2">
    <name type="scientific">Streptomyces cellostaticus</name>
    <dbReference type="NCBI Taxonomy" id="67285"/>
    <lineage>
        <taxon>Bacteria</taxon>
        <taxon>Bacillati</taxon>
        <taxon>Actinomycetota</taxon>
        <taxon>Actinomycetes</taxon>
        <taxon>Kitasatosporales</taxon>
        <taxon>Streptomycetaceae</taxon>
        <taxon>Streptomyces</taxon>
    </lineage>
</organism>
<dbReference type="GO" id="GO:0098542">
    <property type="term" value="P:defense response to other organism"/>
    <property type="evidence" value="ECO:0007669"/>
    <property type="project" value="TreeGrafter"/>
</dbReference>
<protein>
    <submittedName>
        <fullName evidence="1">Uncharacterized protein</fullName>
    </submittedName>
</protein>
<dbReference type="SMART" id="SM00028">
    <property type="entry name" value="TPR"/>
    <property type="match status" value="3"/>
</dbReference>
<dbReference type="InterPro" id="IPR011990">
    <property type="entry name" value="TPR-like_helical_dom_sf"/>
</dbReference>
<dbReference type="SUPFAM" id="SSF52540">
    <property type="entry name" value="P-loop containing nucleoside triphosphate hydrolases"/>
    <property type="match status" value="1"/>
</dbReference>
<dbReference type="InterPro" id="IPR019734">
    <property type="entry name" value="TPR_rpt"/>
</dbReference>
<reference evidence="1 2" key="1">
    <citation type="submission" date="2015-10" db="EMBL/GenBank/DDBJ databases">
        <title>Draft genome sequence of Streptomyces cellostaticus DSM 40189, type strain for the species Streptomyces cellostaticus.</title>
        <authorList>
            <person name="Ruckert C."/>
            <person name="Winkler A."/>
            <person name="Kalinowski J."/>
            <person name="Kampfer P."/>
            <person name="Glaeser S."/>
        </authorList>
    </citation>
    <scope>NUCLEOTIDE SEQUENCE [LARGE SCALE GENOMIC DNA]</scope>
    <source>
        <strain evidence="1 2">DSM 40189</strain>
    </source>
</reference>
<proteinExistence type="predicted"/>
<dbReference type="InterPro" id="IPR027417">
    <property type="entry name" value="P-loop_NTPase"/>
</dbReference>
<dbReference type="PANTHER" id="PTHR23155">
    <property type="entry name" value="DISEASE RESISTANCE PROTEIN RP"/>
    <property type="match status" value="1"/>
</dbReference>
<dbReference type="AlphaFoldDB" id="A0A101NLI2"/>
<comment type="caution">
    <text evidence="1">The sequence shown here is derived from an EMBL/GenBank/DDBJ whole genome shotgun (WGS) entry which is preliminary data.</text>
</comment>
<gene>
    <name evidence="1" type="ORF">AQI88_17735</name>
</gene>
<dbReference type="STRING" id="67285.AQI88_17735"/>
<dbReference type="PANTHER" id="PTHR23155:SF1205">
    <property type="entry name" value="DISEASE RESISTANCE PROTEIN RPM1"/>
    <property type="match status" value="1"/>
</dbReference>
<evidence type="ECO:0000313" key="1">
    <source>
        <dbReference type="EMBL" id="KUM95232.1"/>
    </source>
</evidence>
<dbReference type="Gene3D" id="1.25.40.10">
    <property type="entry name" value="Tetratricopeptide repeat domain"/>
    <property type="match status" value="1"/>
</dbReference>
<accession>A0A101NLI2</accession>
<dbReference type="Gene3D" id="3.40.50.300">
    <property type="entry name" value="P-loop containing nucleotide triphosphate hydrolases"/>
    <property type="match status" value="1"/>
</dbReference>
<keyword evidence="2" id="KW-1185">Reference proteome</keyword>
<dbReference type="Proteomes" id="UP000054241">
    <property type="component" value="Unassembled WGS sequence"/>
</dbReference>
<sequence>MMALAAMCASSLTGLALQELWTWGKKRFAVFLGRGAPAGQAAAEEELERLRRQLLDARRTGDEDAEATVEEAWTQLFQSRLAERPEIAERMRVIVGEVVERSPAPVAFANILHYVNNSVVLQAMNDYWAQCTAASKMTTMFLCGMPGVGKRTTARHWRQSQQDTLPKGLLHADLAPDERGRPADLAAILERWLDQLGAPREDRPADLEQKAAEVRRQLRGRPMVVLLENVTRLAQVRPLHPDSPQCVLLMTGQQVPAGLGTLLDFEAVEVEPLKDEHALELLVKVSRSTEHRERLQPLVRQLGGLPLAVRLIAGQLKSPVPGALEDITALLADRASRQELLTVDDAHDLPRALDISYGYLVPQAAQLYRCLGILPRVDFQMDTVYALTPDGEPAAARRALQALISARLVERGGVDTYRLHPLVHDHAATVAEQQETETERNAVRDRIVRYYLRTAESGEATLSSRWRHDPMNVYARGARPTAERETYTERELGRRRAGLLTAVHLAHDSGLHMEAWRLCQGLWTFYLRTASHAEWIETHEVGLASAQACGDRLAVVRMHYQLGFAHLDRWSVEEDDPRRARSHLEAALDLVRPGTPDRSDGEWRTESSALEGLGLLEHKLKRPQHALACYDQAEAALDGVDHPRGLALLAYHRAAAYTALRRHDDAERALEEAREGFKRLGEGKDIALNIGKSWVRYAQDRQACGRTDHAVGALDSAIAELAKADSAYALAVAHLLRGDMHRDLGDEGRAVADWECARELFTAVRSNRADEARERLAGSADGDELH</sequence>
<evidence type="ECO:0000313" key="2">
    <source>
        <dbReference type="Proteomes" id="UP000054241"/>
    </source>
</evidence>
<dbReference type="GO" id="GO:0043531">
    <property type="term" value="F:ADP binding"/>
    <property type="evidence" value="ECO:0007669"/>
    <property type="project" value="InterPro"/>
</dbReference>
<dbReference type="InterPro" id="IPR044974">
    <property type="entry name" value="Disease_R_plants"/>
</dbReference>
<dbReference type="EMBL" id="LMWL01000031">
    <property type="protein sequence ID" value="KUM95232.1"/>
    <property type="molecule type" value="Genomic_DNA"/>
</dbReference>
<dbReference type="SUPFAM" id="SSF48452">
    <property type="entry name" value="TPR-like"/>
    <property type="match status" value="1"/>
</dbReference>